<evidence type="ECO:0000313" key="2">
    <source>
        <dbReference type="EMBL" id="SBP32980.1"/>
    </source>
</evidence>
<feature type="region of interest" description="Disordered" evidence="1">
    <location>
        <begin position="60"/>
        <end position="97"/>
    </location>
</feature>
<dbReference type="EMBL" id="HADW01017206">
    <property type="protein sequence ID" value="SBP18606.1"/>
    <property type="molecule type" value="Transcribed_RNA"/>
</dbReference>
<dbReference type="AlphaFoldDB" id="A0A1A7YSR8"/>
<name>A0A1A7YSR8_9TELE</name>
<dbReference type="EMBL" id="HADX01010748">
    <property type="protein sequence ID" value="SBP32980.1"/>
    <property type="molecule type" value="Transcribed_RNA"/>
</dbReference>
<accession>A0A1A7YSR8</accession>
<reference evidence="2" key="2">
    <citation type="submission" date="2016-06" db="EMBL/GenBank/DDBJ databases">
        <title>The genome of a short-lived fish provides insights into sex chromosome evolution and the genetic control of aging.</title>
        <authorList>
            <person name="Reichwald K."/>
            <person name="Felder M."/>
            <person name="Petzold A."/>
            <person name="Koch P."/>
            <person name="Groth M."/>
            <person name="Platzer M."/>
        </authorList>
    </citation>
    <scope>NUCLEOTIDE SEQUENCE</scope>
    <source>
        <tissue evidence="2">Brain</tissue>
    </source>
</reference>
<gene>
    <name evidence="2" type="primary">Nfu_g_1_014486</name>
</gene>
<reference evidence="2" key="1">
    <citation type="submission" date="2016-05" db="EMBL/GenBank/DDBJ databases">
        <authorList>
            <person name="Lavstsen T."/>
            <person name="Jespersen J.S."/>
        </authorList>
    </citation>
    <scope>NUCLEOTIDE SEQUENCE</scope>
    <source>
        <tissue evidence="2">Brain</tissue>
    </source>
</reference>
<proteinExistence type="predicted"/>
<sequence>LDEQTKHKHSNETFSTCIFTPDAHVTCVTACIHSSHQQLQLRNHPKPRSTEMLKLLPGAYLDHHGNHTQPNRSWAVSSRRRRGGLVSERPGRDLSDH</sequence>
<feature type="non-terminal residue" evidence="2">
    <location>
        <position position="97"/>
    </location>
</feature>
<feature type="compositionally biased region" description="Polar residues" evidence="1">
    <location>
        <begin position="67"/>
        <end position="76"/>
    </location>
</feature>
<feature type="non-terminal residue" evidence="2">
    <location>
        <position position="1"/>
    </location>
</feature>
<protein>
    <submittedName>
        <fullName evidence="2">Uncharacterized protein</fullName>
    </submittedName>
</protein>
<evidence type="ECO:0000256" key="1">
    <source>
        <dbReference type="SAM" id="MobiDB-lite"/>
    </source>
</evidence>
<organism evidence="2">
    <name type="scientific">Iconisemion striatum</name>
    <dbReference type="NCBI Taxonomy" id="60296"/>
    <lineage>
        <taxon>Eukaryota</taxon>
        <taxon>Metazoa</taxon>
        <taxon>Chordata</taxon>
        <taxon>Craniata</taxon>
        <taxon>Vertebrata</taxon>
        <taxon>Euteleostomi</taxon>
        <taxon>Actinopterygii</taxon>
        <taxon>Neopterygii</taxon>
        <taxon>Teleostei</taxon>
        <taxon>Neoteleostei</taxon>
        <taxon>Acanthomorphata</taxon>
        <taxon>Ovalentaria</taxon>
        <taxon>Atherinomorphae</taxon>
        <taxon>Cyprinodontiformes</taxon>
        <taxon>Nothobranchiidae</taxon>
        <taxon>Iconisemion</taxon>
    </lineage>
</organism>